<keyword evidence="15" id="KW-0418">Kinase</keyword>
<dbReference type="InterPro" id="IPR000719">
    <property type="entry name" value="Prot_kinase_dom"/>
</dbReference>
<evidence type="ECO:0000313" key="34">
    <source>
        <dbReference type="Proteomes" id="UP000504623"/>
    </source>
</evidence>
<evidence type="ECO:0000256" key="14">
    <source>
        <dbReference type="ARBA" id="ARBA00022741"/>
    </source>
</evidence>
<keyword evidence="11 29" id="KW-0812">Transmembrane</keyword>
<evidence type="ECO:0000256" key="19">
    <source>
        <dbReference type="ARBA" id="ARBA00023137"/>
    </source>
</evidence>
<dbReference type="Pfam" id="PF22971">
    <property type="entry name" value="Ig_VEGFR-1-like_5th"/>
    <property type="match status" value="1"/>
</dbReference>
<feature type="domain" description="Ig-like" evidence="33">
    <location>
        <begin position="579"/>
        <end position="663"/>
    </location>
</feature>
<keyword evidence="13" id="KW-0677">Repeat</keyword>
<dbReference type="InterPro" id="IPR008266">
    <property type="entry name" value="Tyr_kinase_AS"/>
</dbReference>
<dbReference type="FunFam" id="2.60.40.10:FF:000548">
    <property type="entry name" value="vascular endothelial growth factor receptor 3"/>
    <property type="match status" value="1"/>
</dbReference>
<keyword evidence="18 31" id="KW-0472">Membrane</keyword>
<keyword evidence="6" id="KW-1003">Cell membrane</keyword>
<dbReference type="PANTHER" id="PTHR24416:SF49">
    <property type="entry name" value="VASCULAR ENDOTHELIAL GROWTH FACTOR RECEPTOR 3"/>
    <property type="match status" value="1"/>
</dbReference>
<dbReference type="GO" id="GO:0005737">
    <property type="term" value="C:cytoplasm"/>
    <property type="evidence" value="ECO:0007669"/>
    <property type="project" value="UniProtKB-SubCell"/>
</dbReference>
<evidence type="ECO:0000256" key="20">
    <source>
        <dbReference type="ARBA" id="ARBA00023157"/>
    </source>
</evidence>
<keyword evidence="9" id="KW-0037">Angiogenesis</keyword>
<sequence length="1610" mass="179300">MSISEEDVEMQLLANPQSELSAPEPPAPARLPAPTRARLVPTLDSGLSAGLSDSRRSGRRCSGAPRCACACGSAWDSFKVSARRWDRTDGHARETDWPEGVLWRLVRDRRVTGSAGNLGRQGKQGRQSVGGRGSGIARIRKELAGTAAGSGIDSGAALPRSDLLRAPRLPLAPHFLIRFPCRVPAPHRSALQTLGHRDHSLGAEASILARPQTWVRTSRRLPSVLKIGPGMKVRAGVDRSPRLETVGPGPLETFARLRPAPSVGEGAGLVSGYSMTPPSLNITEESHVINASDSLSISCRGQHPLEWTWPGAQEAPAQGEKDSEDTGVVRDCEGTDTRPYCKELLLREAHANDTGSYCCYYKYIKARIEGTTAASVYVFVRDFEQPFINQPHTLLVKRKDFMWVPCLVSIPGLNVTLCLQNSVLRPDKQEVVWDDRQGMRVPVQLLRETLYLQCETTLGGQDFRSSPFLVHITGNELYDIQLFPKKSLELLVGEKLVLNCTVWAEFNAGVTFDWDYPGKQAERGKWVPERRSQQTHTELSSILTIHNVSQHDLGSYVCEANNGDQRFRESTEVIVHEKPFISVEWLKDPVLEATAGDELVKLPVKLAAYPPPEFQWYKDGKAVSGRHNPHALVIKEVTEASAGTYTLTLWNSAAGLRRNISLELRVNVPPHIHEKEASSPSIYSHHSRQALTCTAYGVPPPLSVQWHWRPWTPCKAFAQRSLRRQQRDGMPQCRDWREVTMQDAVNPIESLDTWTEFVEGKNKTVSKLVIQDANVSAMYKCVVFNKVGQDERLIYFYVTTIPDGFSIEIEPTEEPLEGQAVRLSCQADNYTYEHLRLYRLNLSTLHDVHGNPLLLDCKNVHLFATPLAASLEEASQEARHTTLSLSISRVAPEHEGDYVCEVQDRRSHDKHCHKKYLSVQALEAPRLTQNLTDLLVNVSDSLEMRCPVAGVHVPSIVWYKDERLLEEESGIDLAESNQKLSIQRVREEDAGRYLCSVCNAKGCVNSSASVAVEGSEDKGSMEIVILVGTGVIAVFFWVLLLLIFCNMRRPAHADIKTSYLSIIMDPGEVPLEEQCEYLSYDASQWEFPRERLHLGRVLGHGAFGKVVEASAFGINKGSSCDTVAVKMLKEGATASEHRALMSELKILIHIGNHLNVVNLLGACTKPNGPLMVIVEFCKYGNLSNFLRAKRESFNPYAEKSPEQRRRFHAMVEGAKADQRNQSVSSDRALLMRLLMGKGVARREPSAQEAEDLWLSPLTMEDLVCYSFQVARGMEFLASRKCIHRDLAARNILLSESDVVKICDFGLARDIYKDPDYVRKGSARLPLKWMAPESIFDKVYTTQSDVWSFGVLLWEIFSLGASPYPGVQINEEFCQRLKDGTRMRTPELATPAIRRIMLSCWSGDPKARPAFSELVEILGDLLQGGGQQEEEDFMPPRGSQSSEEGSFLQASTTALHIACADSEGSPPSLHRHSLAARYYNCVSFPGCLARGSQTQGPSRMKTFEEFPMTPMTSKASVDNQTDSGMVLASEEFERIENRHRQEGGFSCTGPGRNADVTRVHPDPQGMRRRPNQGSQVGQVFYNSEYGKLSEPHEEEDCAPLACAPFFTDNSY</sequence>
<keyword evidence="7" id="KW-0963">Cytoplasm</keyword>
<evidence type="ECO:0000256" key="11">
    <source>
        <dbReference type="ARBA" id="ARBA00022692"/>
    </source>
</evidence>
<keyword evidence="21 29" id="KW-0675">Receptor</keyword>
<keyword evidence="20" id="KW-1015">Disulfide bond</keyword>
<evidence type="ECO:0000256" key="25">
    <source>
        <dbReference type="ARBA" id="ARBA00051243"/>
    </source>
</evidence>
<keyword evidence="12" id="KW-0732">Signal</keyword>
<dbReference type="SMART" id="SM00219">
    <property type="entry name" value="TyrKc"/>
    <property type="match status" value="1"/>
</dbReference>
<keyword evidence="23" id="KW-0539">Nucleus</keyword>
<dbReference type="GeneID" id="102840697"/>
<dbReference type="GO" id="GO:0005886">
    <property type="term" value="C:plasma membrane"/>
    <property type="evidence" value="ECO:0007669"/>
    <property type="project" value="UniProtKB-SubCell"/>
</dbReference>
<dbReference type="SUPFAM" id="SSF48726">
    <property type="entry name" value="Immunoglobulin"/>
    <property type="match status" value="6"/>
</dbReference>
<evidence type="ECO:0000256" key="7">
    <source>
        <dbReference type="ARBA" id="ARBA00022490"/>
    </source>
</evidence>
<dbReference type="InterPro" id="IPR011009">
    <property type="entry name" value="Kinase-like_dom_sf"/>
</dbReference>
<dbReference type="PROSITE" id="PS00109">
    <property type="entry name" value="PROTEIN_KINASE_TYR"/>
    <property type="match status" value="1"/>
</dbReference>
<dbReference type="GO" id="GO:0043408">
    <property type="term" value="P:regulation of MAPK cascade"/>
    <property type="evidence" value="ECO:0007669"/>
    <property type="project" value="TreeGrafter"/>
</dbReference>
<dbReference type="GO" id="GO:0030335">
    <property type="term" value="P:positive regulation of cell migration"/>
    <property type="evidence" value="ECO:0007669"/>
    <property type="project" value="TreeGrafter"/>
</dbReference>
<evidence type="ECO:0000259" key="32">
    <source>
        <dbReference type="PROSITE" id="PS50011"/>
    </source>
</evidence>
<evidence type="ECO:0000256" key="24">
    <source>
        <dbReference type="ARBA" id="ARBA00023319"/>
    </source>
</evidence>
<dbReference type="FunFam" id="2.60.40.10:FF:000143">
    <property type="entry name" value="Vascular endothelial growth factor receptor 3"/>
    <property type="match status" value="1"/>
</dbReference>
<dbReference type="GO" id="GO:0005634">
    <property type="term" value="C:nucleus"/>
    <property type="evidence" value="ECO:0007669"/>
    <property type="project" value="UniProtKB-SubCell"/>
</dbReference>
<dbReference type="FunFam" id="3.30.200.20:FF:000041">
    <property type="entry name" value="Vascular endothelial growth factor receptor 2"/>
    <property type="match status" value="1"/>
</dbReference>
<dbReference type="Pfam" id="PF22854">
    <property type="entry name" value="VEGFR1-3_N_Ig-like"/>
    <property type="match status" value="1"/>
</dbReference>
<dbReference type="SMART" id="SM00409">
    <property type="entry name" value="IG"/>
    <property type="match status" value="6"/>
</dbReference>
<evidence type="ECO:0000259" key="33">
    <source>
        <dbReference type="PROSITE" id="PS50835"/>
    </source>
</evidence>
<feature type="region of interest" description="Disordered" evidence="30">
    <location>
        <begin position="1"/>
        <end position="33"/>
    </location>
</feature>
<proteinExistence type="inferred from homology"/>
<keyword evidence="24 29" id="KW-0393">Immunoglobulin domain</keyword>
<evidence type="ECO:0000256" key="5">
    <source>
        <dbReference type="ARBA" id="ARBA00022258"/>
    </source>
</evidence>
<dbReference type="InterPro" id="IPR013783">
    <property type="entry name" value="Ig-like_fold"/>
</dbReference>
<dbReference type="InterPro" id="IPR041348">
    <property type="entry name" value="VEGFR-2_TMD"/>
</dbReference>
<keyword evidence="16 28" id="KW-0067">ATP-binding</keyword>
<evidence type="ECO:0000256" key="16">
    <source>
        <dbReference type="ARBA" id="ARBA00022840"/>
    </source>
</evidence>
<evidence type="ECO:0000256" key="28">
    <source>
        <dbReference type="PROSITE-ProRule" id="PRU10141"/>
    </source>
</evidence>
<name>A0A9B0X3N5_CHRAS</name>
<dbReference type="PROSITE" id="PS50011">
    <property type="entry name" value="PROTEIN_KINASE_DOM"/>
    <property type="match status" value="1"/>
</dbReference>
<evidence type="ECO:0000256" key="10">
    <source>
        <dbReference type="ARBA" id="ARBA00022679"/>
    </source>
</evidence>
<accession>A0A9B0X3N5</accession>
<dbReference type="Pfam" id="PF17988">
    <property type="entry name" value="VEGFR-2_TMD"/>
    <property type="match status" value="1"/>
</dbReference>
<dbReference type="PRINTS" id="PR01832">
    <property type="entry name" value="VEGFRECEPTOR"/>
</dbReference>
<organism evidence="34 35">
    <name type="scientific">Chrysochloris asiatica</name>
    <name type="common">Cape golden mole</name>
    <dbReference type="NCBI Taxonomy" id="185453"/>
    <lineage>
        <taxon>Eukaryota</taxon>
        <taxon>Metazoa</taxon>
        <taxon>Chordata</taxon>
        <taxon>Craniata</taxon>
        <taxon>Vertebrata</taxon>
        <taxon>Euteleostomi</taxon>
        <taxon>Mammalia</taxon>
        <taxon>Eutheria</taxon>
        <taxon>Afrotheria</taxon>
        <taxon>Chrysochloridae</taxon>
        <taxon>Chrysochlorinae</taxon>
        <taxon>Chrysochloris</taxon>
    </lineage>
</organism>
<dbReference type="InterPro" id="IPR055229">
    <property type="entry name" value="VEGFR1-3_5th"/>
</dbReference>
<dbReference type="RefSeq" id="XP_006877322.1">
    <property type="nucleotide sequence ID" value="XM_006877260.1"/>
</dbReference>
<dbReference type="Pfam" id="PF13927">
    <property type="entry name" value="Ig_3"/>
    <property type="match status" value="1"/>
</dbReference>
<dbReference type="GO" id="GO:0001525">
    <property type="term" value="P:angiogenesis"/>
    <property type="evidence" value="ECO:0007669"/>
    <property type="project" value="UniProtKB-KW"/>
</dbReference>
<evidence type="ECO:0000256" key="27">
    <source>
        <dbReference type="ARBA" id="ARBA00083372"/>
    </source>
</evidence>
<comment type="subcellular location">
    <subcellularLocation>
        <location evidence="2">Cell membrane</location>
        <topology evidence="2">Single-pass type I membrane protein</topology>
    </subcellularLocation>
    <subcellularLocation>
        <location evidence="3">Cytoplasm</location>
    </subcellularLocation>
    <subcellularLocation>
        <location evidence="29">Membrane</location>
        <topology evidence="29">Single-pass type I membrane protein</topology>
    </subcellularLocation>
    <subcellularLocation>
        <location evidence="1">Nucleus</location>
    </subcellularLocation>
</comment>
<dbReference type="GO" id="GO:0005524">
    <property type="term" value="F:ATP binding"/>
    <property type="evidence" value="ECO:0007669"/>
    <property type="project" value="UniProtKB-UniRule"/>
</dbReference>
<dbReference type="Pfam" id="PF07679">
    <property type="entry name" value="I-set"/>
    <property type="match status" value="1"/>
</dbReference>
<dbReference type="GO" id="GO:0043235">
    <property type="term" value="C:receptor complex"/>
    <property type="evidence" value="ECO:0007669"/>
    <property type="project" value="TreeGrafter"/>
</dbReference>
<dbReference type="InterPro" id="IPR007110">
    <property type="entry name" value="Ig-like_dom"/>
</dbReference>
<dbReference type="GO" id="GO:0005021">
    <property type="term" value="F:vascular endothelial growth factor receptor activity"/>
    <property type="evidence" value="ECO:0007669"/>
    <property type="project" value="UniProtKB-ARBA"/>
</dbReference>
<comment type="catalytic activity">
    <reaction evidence="25">
        <text>L-tyrosyl-[protein] + ATP = O-phospho-L-tyrosyl-[protein] + ADP + H(+)</text>
        <dbReference type="Rhea" id="RHEA:10596"/>
        <dbReference type="Rhea" id="RHEA-COMP:10136"/>
        <dbReference type="Rhea" id="RHEA-COMP:20101"/>
        <dbReference type="ChEBI" id="CHEBI:15378"/>
        <dbReference type="ChEBI" id="CHEBI:30616"/>
        <dbReference type="ChEBI" id="CHEBI:46858"/>
        <dbReference type="ChEBI" id="CHEBI:61978"/>
        <dbReference type="ChEBI" id="CHEBI:456216"/>
        <dbReference type="EC" id="2.7.10.1"/>
    </reaction>
</comment>
<evidence type="ECO:0000256" key="17">
    <source>
        <dbReference type="ARBA" id="ARBA00022989"/>
    </source>
</evidence>
<keyword evidence="19" id="KW-0829">Tyrosine-protein kinase</keyword>
<dbReference type="Gene3D" id="2.60.40.10">
    <property type="entry name" value="Immunoglobulins"/>
    <property type="match status" value="7"/>
</dbReference>
<feature type="region of interest" description="Disordered" evidence="30">
    <location>
        <begin position="114"/>
        <end position="134"/>
    </location>
</feature>
<dbReference type="InterPro" id="IPR003599">
    <property type="entry name" value="Ig_sub"/>
</dbReference>
<dbReference type="Pfam" id="PF13895">
    <property type="entry name" value="Ig_2"/>
    <property type="match status" value="1"/>
</dbReference>
<dbReference type="SMART" id="SM00408">
    <property type="entry name" value="IGc2"/>
    <property type="match status" value="4"/>
</dbReference>
<dbReference type="EC" id="2.7.10.1" evidence="4"/>
<dbReference type="CDD" id="cd00096">
    <property type="entry name" value="Ig"/>
    <property type="match status" value="1"/>
</dbReference>
<evidence type="ECO:0000256" key="15">
    <source>
        <dbReference type="ARBA" id="ARBA00022777"/>
    </source>
</evidence>
<feature type="domain" description="Ig-like" evidence="33">
    <location>
        <begin position="802"/>
        <end position="918"/>
    </location>
</feature>
<feature type="domain" description="Protein kinase" evidence="32">
    <location>
        <begin position="1092"/>
        <end position="1421"/>
    </location>
</feature>
<feature type="domain" description="Ig-like" evidence="33">
    <location>
        <begin position="467"/>
        <end position="574"/>
    </location>
</feature>
<evidence type="ECO:0000256" key="2">
    <source>
        <dbReference type="ARBA" id="ARBA00004251"/>
    </source>
</evidence>
<evidence type="ECO:0000256" key="29">
    <source>
        <dbReference type="RuleBase" id="RU000311"/>
    </source>
</evidence>
<feature type="region of interest" description="Disordered" evidence="30">
    <location>
        <begin position="1424"/>
        <end position="1446"/>
    </location>
</feature>
<dbReference type="CDD" id="cd05863">
    <property type="entry name" value="IgI_VEGFR-3"/>
    <property type="match status" value="1"/>
</dbReference>
<reference evidence="35" key="1">
    <citation type="submission" date="2025-08" db="UniProtKB">
        <authorList>
            <consortium name="RefSeq"/>
        </authorList>
    </citation>
    <scope>IDENTIFICATION</scope>
    <source>
        <tissue evidence="35">Spleen</tissue>
    </source>
</reference>
<dbReference type="PROSITE" id="PS00240">
    <property type="entry name" value="RECEPTOR_TYR_KIN_III"/>
    <property type="match status" value="1"/>
</dbReference>
<dbReference type="FunFam" id="2.60.40.10:FF:000949">
    <property type="entry name" value="vascular endothelial growth factor receptor 3"/>
    <property type="match status" value="1"/>
</dbReference>
<evidence type="ECO:0000313" key="35">
    <source>
        <dbReference type="RefSeq" id="XP_006877322.1"/>
    </source>
</evidence>
<evidence type="ECO:0000256" key="8">
    <source>
        <dbReference type="ARBA" id="ARBA00022553"/>
    </source>
</evidence>
<dbReference type="FunFam" id="2.60.40.10:FF:000532">
    <property type="entry name" value="Vascular endothelial growth factor receptor 2"/>
    <property type="match status" value="1"/>
</dbReference>
<keyword evidence="8" id="KW-0597">Phosphoprotein</keyword>
<dbReference type="InterPro" id="IPR036179">
    <property type="entry name" value="Ig-like_dom_sf"/>
</dbReference>
<evidence type="ECO:0000256" key="4">
    <source>
        <dbReference type="ARBA" id="ARBA00011902"/>
    </source>
</evidence>
<dbReference type="InterPro" id="IPR017441">
    <property type="entry name" value="Protein_kinase_ATP_BS"/>
</dbReference>
<dbReference type="OrthoDB" id="9873386at2759"/>
<dbReference type="SUPFAM" id="SSF56112">
    <property type="entry name" value="Protein kinase-like (PK-like)"/>
    <property type="match status" value="1"/>
</dbReference>
<dbReference type="Gene3D" id="1.10.510.10">
    <property type="entry name" value="Transferase(Phosphotransferase) domain 1"/>
    <property type="match status" value="1"/>
</dbReference>
<evidence type="ECO:0000256" key="1">
    <source>
        <dbReference type="ARBA" id="ARBA00004123"/>
    </source>
</evidence>
<dbReference type="PROSITE" id="PS00107">
    <property type="entry name" value="PROTEIN_KINASE_ATP"/>
    <property type="match status" value="1"/>
</dbReference>
<dbReference type="InterPro" id="IPR013098">
    <property type="entry name" value="Ig_I-set"/>
</dbReference>
<dbReference type="Pfam" id="PF07714">
    <property type="entry name" value="PK_Tyr_Ser-Thr"/>
    <property type="match status" value="1"/>
</dbReference>
<dbReference type="FunFam" id="1.10.510.10:FF:000077">
    <property type="entry name" value="Vascular endothelial growth factor receptor 2"/>
    <property type="match status" value="1"/>
</dbReference>
<evidence type="ECO:0000256" key="21">
    <source>
        <dbReference type="ARBA" id="ARBA00023170"/>
    </source>
</evidence>
<dbReference type="InterPro" id="IPR050122">
    <property type="entry name" value="RTK"/>
</dbReference>
<comment type="similarity">
    <text evidence="29">Belongs to the protein kinase superfamily. Tyr protein kinase family. CSF-1/PDGF receptor subfamily.</text>
</comment>
<evidence type="ECO:0000256" key="6">
    <source>
        <dbReference type="ARBA" id="ARBA00022475"/>
    </source>
</evidence>
<dbReference type="InterPro" id="IPR001245">
    <property type="entry name" value="Ser-Thr/Tyr_kinase_cat_dom"/>
</dbReference>
<evidence type="ECO:0000256" key="12">
    <source>
        <dbReference type="ARBA" id="ARBA00022729"/>
    </source>
</evidence>
<keyword evidence="10" id="KW-0808">Transferase</keyword>
<keyword evidence="17 31" id="KW-1133">Transmembrane helix</keyword>
<evidence type="ECO:0000256" key="22">
    <source>
        <dbReference type="ARBA" id="ARBA00023180"/>
    </source>
</evidence>
<evidence type="ECO:0000256" key="18">
    <source>
        <dbReference type="ARBA" id="ARBA00023136"/>
    </source>
</evidence>
<dbReference type="Proteomes" id="UP000504623">
    <property type="component" value="Unplaced"/>
</dbReference>
<evidence type="ECO:0000256" key="3">
    <source>
        <dbReference type="ARBA" id="ARBA00004496"/>
    </source>
</evidence>
<feature type="region of interest" description="Disordered" evidence="30">
    <location>
        <begin position="1540"/>
        <end position="1572"/>
    </location>
</feature>
<dbReference type="InterPro" id="IPR020635">
    <property type="entry name" value="Tyr_kinase_cat_dom"/>
</dbReference>
<evidence type="ECO:0000256" key="30">
    <source>
        <dbReference type="SAM" id="MobiDB-lite"/>
    </source>
</evidence>
<dbReference type="GO" id="GO:0019838">
    <property type="term" value="F:growth factor binding"/>
    <property type="evidence" value="ECO:0007669"/>
    <property type="project" value="TreeGrafter"/>
</dbReference>
<dbReference type="PANTHER" id="PTHR24416">
    <property type="entry name" value="TYROSINE-PROTEIN KINASE RECEPTOR"/>
    <property type="match status" value="1"/>
</dbReference>
<keyword evidence="34" id="KW-1185">Reference proteome</keyword>
<evidence type="ECO:0000256" key="13">
    <source>
        <dbReference type="ARBA" id="ARBA00022737"/>
    </source>
</evidence>
<evidence type="ECO:0000256" key="9">
    <source>
        <dbReference type="ARBA" id="ARBA00022657"/>
    </source>
</evidence>
<keyword evidence="14 28" id="KW-0547">Nucleotide-binding</keyword>
<gene>
    <name evidence="35" type="primary">FLT4</name>
</gene>
<feature type="domain" description="Ig-like" evidence="33">
    <location>
        <begin position="925"/>
        <end position="1011"/>
    </location>
</feature>
<dbReference type="InterPro" id="IPR055238">
    <property type="entry name" value="VEGFR1-3_N_Ig-like"/>
</dbReference>
<dbReference type="Pfam" id="PF21339">
    <property type="entry name" value="VEGFR-1-like_Ig-like"/>
    <property type="match status" value="1"/>
</dbReference>
<feature type="binding site" evidence="28">
    <location>
        <position position="1126"/>
    </location>
    <ligand>
        <name>ATP</name>
        <dbReference type="ChEBI" id="CHEBI:30616"/>
    </ligand>
</feature>
<dbReference type="Gene3D" id="3.30.200.20">
    <property type="entry name" value="Phosphorylase Kinase, domain 1"/>
    <property type="match status" value="1"/>
</dbReference>
<dbReference type="CTD" id="2324"/>
<protein>
    <recommendedName>
        <fullName evidence="5">Vascular endothelial growth factor receptor 3</fullName>
        <ecNumber evidence="4">2.7.10.1</ecNumber>
    </recommendedName>
    <alternativeName>
        <fullName evidence="27">Fms-like tyrosine kinase 4</fullName>
    </alternativeName>
    <alternativeName>
        <fullName evidence="26">Tyrosine-protein kinase receptor FLT4</fullName>
    </alternativeName>
</protein>
<evidence type="ECO:0000256" key="23">
    <source>
        <dbReference type="ARBA" id="ARBA00023242"/>
    </source>
</evidence>
<feature type="transmembrane region" description="Helical" evidence="31">
    <location>
        <begin position="1023"/>
        <end position="1045"/>
    </location>
</feature>
<dbReference type="GO" id="GO:0048010">
    <property type="term" value="P:vascular endothelial growth factor receptor signaling pathway"/>
    <property type="evidence" value="ECO:0007669"/>
    <property type="project" value="TreeGrafter"/>
</dbReference>
<dbReference type="FunFam" id="2.60.40.10:FF:000411">
    <property type="entry name" value="Vascular endothelial growth factor receptor 3"/>
    <property type="match status" value="1"/>
</dbReference>
<feature type="domain" description="Ig-like" evidence="33">
    <location>
        <begin position="670"/>
        <end position="799"/>
    </location>
</feature>
<dbReference type="FunFam" id="2.60.40.10:FF:000247">
    <property type="entry name" value="Vascular endothelial growth factor receptor 3"/>
    <property type="match status" value="1"/>
</dbReference>
<dbReference type="InterPro" id="IPR001824">
    <property type="entry name" value="Tyr_kinase_rcpt_3_CS"/>
</dbReference>
<feature type="compositionally biased region" description="Polar residues" evidence="30">
    <location>
        <begin position="1437"/>
        <end position="1446"/>
    </location>
</feature>
<dbReference type="FunFam" id="2.60.40.10:FF:000479">
    <property type="entry name" value="Vascular endothelial growth factor receptor 3"/>
    <property type="match status" value="1"/>
</dbReference>
<evidence type="ECO:0000256" key="26">
    <source>
        <dbReference type="ARBA" id="ARBA00078555"/>
    </source>
</evidence>
<keyword evidence="22" id="KW-0325">Glycoprotein</keyword>
<dbReference type="CDD" id="cd05862">
    <property type="entry name" value="IgI_VEGFR"/>
    <property type="match status" value="1"/>
</dbReference>
<dbReference type="PROSITE" id="PS50835">
    <property type="entry name" value="IG_LIKE"/>
    <property type="match status" value="5"/>
</dbReference>
<dbReference type="PRINTS" id="PR01835">
    <property type="entry name" value="VEGFRECEPTR3"/>
</dbReference>
<dbReference type="InterPro" id="IPR003598">
    <property type="entry name" value="Ig_sub2"/>
</dbReference>
<evidence type="ECO:0000256" key="31">
    <source>
        <dbReference type="SAM" id="Phobius"/>
    </source>
</evidence>